<organism evidence="1">
    <name type="scientific">bioreactor metagenome</name>
    <dbReference type="NCBI Taxonomy" id="1076179"/>
    <lineage>
        <taxon>unclassified sequences</taxon>
        <taxon>metagenomes</taxon>
        <taxon>ecological metagenomes</taxon>
    </lineage>
</organism>
<dbReference type="EMBL" id="VSSQ01083275">
    <property type="protein sequence ID" value="MPN31651.1"/>
    <property type="molecule type" value="Genomic_DNA"/>
</dbReference>
<sequence>MRLVNQQKVVFVLIGKEAGQTHARIEGVVVVADHDVRIEREV</sequence>
<protein>
    <submittedName>
        <fullName evidence="1">Uncharacterized protein</fullName>
    </submittedName>
</protein>
<reference evidence="1" key="1">
    <citation type="submission" date="2019-08" db="EMBL/GenBank/DDBJ databases">
        <authorList>
            <person name="Kucharzyk K."/>
            <person name="Murdoch R.W."/>
            <person name="Higgins S."/>
            <person name="Loffler F."/>
        </authorList>
    </citation>
    <scope>NUCLEOTIDE SEQUENCE</scope>
</reference>
<accession>A0A645GXQ2</accession>
<gene>
    <name evidence="1" type="ORF">SDC9_179125</name>
</gene>
<comment type="caution">
    <text evidence="1">The sequence shown here is derived from an EMBL/GenBank/DDBJ whole genome shotgun (WGS) entry which is preliminary data.</text>
</comment>
<name>A0A645GXQ2_9ZZZZ</name>
<dbReference type="AlphaFoldDB" id="A0A645GXQ2"/>
<proteinExistence type="predicted"/>
<evidence type="ECO:0000313" key="1">
    <source>
        <dbReference type="EMBL" id="MPN31651.1"/>
    </source>
</evidence>